<name>A0ABX8XKB9_9ACTN</name>
<evidence type="ECO:0000313" key="1">
    <source>
        <dbReference type="EMBL" id="QYX76079.1"/>
    </source>
</evidence>
<keyword evidence="2" id="KW-1185">Reference proteome</keyword>
<dbReference type="RefSeq" id="WP_220645216.1">
    <property type="nucleotide sequence ID" value="NZ_CP080647.1"/>
</dbReference>
<evidence type="ECO:0000313" key="2">
    <source>
        <dbReference type="Proteomes" id="UP000827138"/>
    </source>
</evidence>
<dbReference type="Proteomes" id="UP000827138">
    <property type="component" value="Chromosome"/>
</dbReference>
<dbReference type="EMBL" id="CP080647">
    <property type="protein sequence ID" value="QYX76079.1"/>
    <property type="molecule type" value="Genomic_DNA"/>
</dbReference>
<reference evidence="1 2" key="1">
    <citation type="submission" date="2021-08" db="EMBL/GenBank/DDBJ databases">
        <authorList>
            <person name="Ping M."/>
        </authorList>
    </citation>
    <scope>NUCLEOTIDE SEQUENCE [LARGE SCALE GENOMIC DNA]</scope>
    <source>
        <strain evidence="1 2">MG28</strain>
    </source>
</reference>
<protein>
    <submittedName>
        <fullName evidence="1">Uncharacterized protein</fullName>
    </submittedName>
</protein>
<gene>
    <name evidence="1" type="ORF">K1J60_05795</name>
</gene>
<organism evidence="1 2">
    <name type="scientific">Streptomyces akebiae</name>
    <dbReference type="NCBI Taxonomy" id="2865673"/>
    <lineage>
        <taxon>Bacteria</taxon>
        <taxon>Bacillati</taxon>
        <taxon>Actinomycetota</taxon>
        <taxon>Actinomycetes</taxon>
        <taxon>Kitasatosporales</taxon>
        <taxon>Streptomycetaceae</taxon>
        <taxon>Streptomyces</taxon>
    </lineage>
</organism>
<accession>A0ABX8XKB9</accession>
<proteinExistence type="predicted"/>
<sequence length="118" mass="12338">MSEHQEVHSAARVAATLRTVLAGFREGGERALPLLVGEQEGGEPEAAIIPYDLFVTLCRALERAEDLDISDLATSRLADAPAPGEGLDTAALARLVAEAQPDHADDLLQAGGATAHED</sequence>